<evidence type="ECO:0000256" key="1">
    <source>
        <dbReference type="ARBA" id="ARBA00006540"/>
    </source>
</evidence>
<sequence>MKFILGKKIGMSQIFDKDGNIVPVTVIEAGPCFVTQIKNIEKDGYSAVQIGFGDLKTKKVKKSQKDKLFKYIREFKIKGEEKRELKKGDKIDISIFVEGERIKISSISKGRGFQGVVKRHGFKGGPASHGHKHSLRKPGSIGSSFPERVPKGRRMAGHMGVKRTTIKNLKIVLVDVDNNLLAITGAVPGPSSGLIEIKTV</sequence>
<dbReference type="GO" id="GO:0006412">
    <property type="term" value="P:translation"/>
    <property type="evidence" value="ECO:0007669"/>
    <property type="project" value="UniProtKB-UniRule"/>
</dbReference>
<evidence type="ECO:0000256" key="4">
    <source>
        <dbReference type="ARBA" id="ARBA00022980"/>
    </source>
</evidence>
<dbReference type="SUPFAM" id="SSF50447">
    <property type="entry name" value="Translation proteins"/>
    <property type="match status" value="1"/>
</dbReference>
<dbReference type="AlphaFoldDB" id="A0A1G2F5S1"/>
<protein>
    <recommendedName>
        <fullName evidence="6 7">Large ribosomal subunit protein uL3</fullName>
    </recommendedName>
</protein>
<dbReference type="PANTHER" id="PTHR11229:SF16">
    <property type="entry name" value="LARGE RIBOSOMAL SUBUNIT PROTEIN UL3C"/>
    <property type="match status" value="1"/>
</dbReference>
<comment type="caution">
    <text evidence="9">The sequence shown here is derived from an EMBL/GenBank/DDBJ whole genome shotgun (WGS) entry which is preliminary data.</text>
</comment>
<comment type="function">
    <text evidence="7">One of the primary rRNA binding proteins, it binds directly near the 3'-end of the 23S rRNA, where it nucleates assembly of the 50S subunit.</text>
</comment>
<dbReference type="PANTHER" id="PTHR11229">
    <property type="entry name" value="50S RIBOSOMAL PROTEIN L3"/>
    <property type="match status" value="1"/>
</dbReference>
<name>A0A1G2F5S1_9BACT</name>
<dbReference type="Proteomes" id="UP000177810">
    <property type="component" value="Unassembled WGS sequence"/>
</dbReference>
<dbReference type="GO" id="GO:0019843">
    <property type="term" value="F:rRNA binding"/>
    <property type="evidence" value="ECO:0007669"/>
    <property type="project" value="UniProtKB-UniRule"/>
</dbReference>
<evidence type="ECO:0000313" key="10">
    <source>
        <dbReference type="Proteomes" id="UP000177810"/>
    </source>
</evidence>
<keyword evidence="5 7" id="KW-0687">Ribonucleoprotein</keyword>
<comment type="subunit">
    <text evidence="7">Part of the 50S ribosomal subunit. Forms a cluster with proteins L14 and L19.</text>
</comment>
<evidence type="ECO:0000256" key="5">
    <source>
        <dbReference type="ARBA" id="ARBA00023274"/>
    </source>
</evidence>
<evidence type="ECO:0000256" key="3">
    <source>
        <dbReference type="ARBA" id="ARBA00022884"/>
    </source>
</evidence>
<dbReference type="Pfam" id="PF00297">
    <property type="entry name" value="Ribosomal_L3"/>
    <property type="match status" value="1"/>
</dbReference>
<evidence type="ECO:0000313" key="9">
    <source>
        <dbReference type="EMBL" id="OGZ32911.1"/>
    </source>
</evidence>
<feature type="region of interest" description="Disordered" evidence="8">
    <location>
        <begin position="124"/>
        <end position="152"/>
    </location>
</feature>
<dbReference type="GO" id="GO:0003735">
    <property type="term" value="F:structural constituent of ribosome"/>
    <property type="evidence" value="ECO:0007669"/>
    <property type="project" value="UniProtKB-UniRule"/>
</dbReference>
<dbReference type="InterPro" id="IPR009000">
    <property type="entry name" value="Transl_B-barrel_sf"/>
</dbReference>
<evidence type="ECO:0000256" key="8">
    <source>
        <dbReference type="SAM" id="MobiDB-lite"/>
    </source>
</evidence>
<organism evidence="9 10">
    <name type="scientific">Candidatus Portnoybacteria bacterium RBG_13_40_8</name>
    <dbReference type="NCBI Taxonomy" id="1801990"/>
    <lineage>
        <taxon>Bacteria</taxon>
        <taxon>Candidatus Portnoyibacteriota</taxon>
    </lineage>
</organism>
<evidence type="ECO:0000256" key="2">
    <source>
        <dbReference type="ARBA" id="ARBA00022730"/>
    </source>
</evidence>
<dbReference type="FunFam" id="2.40.30.10:FF:000004">
    <property type="entry name" value="50S ribosomal protein L3"/>
    <property type="match status" value="1"/>
</dbReference>
<gene>
    <name evidence="7" type="primary">rplC</name>
    <name evidence="9" type="ORF">A2V69_03405</name>
</gene>
<comment type="similarity">
    <text evidence="1 7">Belongs to the universal ribosomal protein uL3 family.</text>
</comment>
<evidence type="ECO:0000256" key="7">
    <source>
        <dbReference type="HAMAP-Rule" id="MF_01325"/>
    </source>
</evidence>
<dbReference type="EMBL" id="MHMT01000011">
    <property type="protein sequence ID" value="OGZ32911.1"/>
    <property type="molecule type" value="Genomic_DNA"/>
</dbReference>
<dbReference type="HAMAP" id="MF_01325_B">
    <property type="entry name" value="Ribosomal_uL3_B"/>
    <property type="match status" value="1"/>
</dbReference>
<accession>A0A1G2F5S1</accession>
<dbReference type="GO" id="GO:0022625">
    <property type="term" value="C:cytosolic large ribosomal subunit"/>
    <property type="evidence" value="ECO:0007669"/>
    <property type="project" value="TreeGrafter"/>
</dbReference>
<keyword evidence="4 7" id="KW-0689">Ribosomal protein</keyword>
<keyword evidence="2 7" id="KW-0699">rRNA-binding</keyword>
<keyword evidence="3 7" id="KW-0694">RNA-binding</keyword>
<evidence type="ECO:0000256" key="6">
    <source>
        <dbReference type="ARBA" id="ARBA00035243"/>
    </source>
</evidence>
<reference evidence="9 10" key="1">
    <citation type="journal article" date="2016" name="Nat. Commun.">
        <title>Thousands of microbial genomes shed light on interconnected biogeochemical processes in an aquifer system.</title>
        <authorList>
            <person name="Anantharaman K."/>
            <person name="Brown C.T."/>
            <person name="Hug L.A."/>
            <person name="Sharon I."/>
            <person name="Castelle C.J."/>
            <person name="Probst A.J."/>
            <person name="Thomas B.C."/>
            <person name="Singh A."/>
            <person name="Wilkins M.J."/>
            <person name="Karaoz U."/>
            <person name="Brodie E.L."/>
            <person name="Williams K.H."/>
            <person name="Hubbard S.S."/>
            <person name="Banfield J.F."/>
        </authorList>
    </citation>
    <scope>NUCLEOTIDE SEQUENCE [LARGE SCALE GENOMIC DNA]</scope>
</reference>
<dbReference type="NCBIfam" id="TIGR03625">
    <property type="entry name" value="L3_bact"/>
    <property type="match status" value="1"/>
</dbReference>
<dbReference type="InterPro" id="IPR019927">
    <property type="entry name" value="Ribosomal_uL3_bac/org-type"/>
</dbReference>
<dbReference type="InterPro" id="IPR000597">
    <property type="entry name" value="Ribosomal_uL3"/>
</dbReference>
<dbReference type="STRING" id="1801990.A2V69_03405"/>
<dbReference type="Gene3D" id="2.40.30.10">
    <property type="entry name" value="Translation factors"/>
    <property type="match status" value="2"/>
</dbReference>
<proteinExistence type="inferred from homology"/>